<feature type="site" description="Important for catalytic activity, responsible for pKa modulation of the active site Glu and correct orientation of both the proton donor and substrate" evidence="7">
    <location>
        <position position="182"/>
    </location>
</feature>
<reference evidence="8 9" key="1">
    <citation type="submission" date="2019-11" db="EMBL/GenBank/DDBJ databases">
        <title>Gracilibacillus salitolerans sp. nov., a moderate halophile isolated from a saline soil in northwest China.</title>
        <authorList>
            <person name="Gan L."/>
        </authorList>
    </citation>
    <scope>NUCLEOTIDE SEQUENCE [LARGE SCALE GENOMIC DNA]</scope>
    <source>
        <strain evidence="8 9">SCU50</strain>
    </source>
</reference>
<evidence type="ECO:0000256" key="4">
    <source>
        <dbReference type="ARBA" id="ARBA00023295"/>
    </source>
</evidence>
<dbReference type="Proteomes" id="UP000339690">
    <property type="component" value="Chromosome"/>
</dbReference>
<dbReference type="PIRSF" id="PIRSF026534">
    <property type="entry name" value="Endo_alpha-L-arabinosidase"/>
    <property type="match status" value="1"/>
</dbReference>
<protein>
    <recommendedName>
        <fullName evidence="5">Endo-alpha-(1-&gt;5)-L-arabinanase</fullName>
        <ecNumber evidence="5">3.2.1.99</ecNumber>
    </recommendedName>
</protein>
<proteinExistence type="inferred from homology"/>
<dbReference type="InterPro" id="IPR006710">
    <property type="entry name" value="Glyco_hydro_43"/>
</dbReference>
<keyword evidence="4 5" id="KW-0326">Glycosidase</keyword>
<dbReference type="AlphaFoldDB" id="A0A5Q2TMD1"/>
<dbReference type="Pfam" id="PF04616">
    <property type="entry name" value="Glyco_hydro_43"/>
    <property type="match status" value="1"/>
</dbReference>
<dbReference type="PANTHER" id="PTHR43301">
    <property type="entry name" value="ARABINAN ENDO-1,5-ALPHA-L-ARABINOSIDASE"/>
    <property type="match status" value="1"/>
</dbReference>
<evidence type="ECO:0000313" key="8">
    <source>
        <dbReference type="EMBL" id="QGH35835.1"/>
    </source>
</evidence>
<dbReference type="Gene3D" id="2.115.10.20">
    <property type="entry name" value="Glycosyl hydrolase domain, family 43"/>
    <property type="match status" value="1"/>
</dbReference>
<keyword evidence="9" id="KW-1185">Reference proteome</keyword>
<dbReference type="UniPathway" id="UPA00667"/>
<dbReference type="EMBL" id="CP045915">
    <property type="protein sequence ID" value="QGH35835.1"/>
    <property type="molecule type" value="Genomic_DNA"/>
</dbReference>
<comment type="pathway">
    <text evidence="1 5">Glycan metabolism; L-arabinan degradation.</text>
</comment>
<organism evidence="8 9">
    <name type="scientific">Gracilibacillus salitolerans</name>
    <dbReference type="NCBI Taxonomy" id="2663022"/>
    <lineage>
        <taxon>Bacteria</taxon>
        <taxon>Bacillati</taxon>
        <taxon>Bacillota</taxon>
        <taxon>Bacilli</taxon>
        <taxon>Bacillales</taxon>
        <taxon>Bacillaceae</taxon>
        <taxon>Gracilibacillus</taxon>
    </lineage>
</organism>
<feature type="active site" description="Proton acceptor" evidence="6">
    <location>
        <position position="60"/>
    </location>
</feature>
<dbReference type="GO" id="GO:0046558">
    <property type="term" value="F:arabinan endo-1,5-alpha-L-arabinosidase activity"/>
    <property type="evidence" value="ECO:0007669"/>
    <property type="project" value="UniProtKB-EC"/>
</dbReference>
<dbReference type="SUPFAM" id="SSF75005">
    <property type="entry name" value="Arabinanase/levansucrase/invertase"/>
    <property type="match status" value="1"/>
</dbReference>
<evidence type="ECO:0000256" key="2">
    <source>
        <dbReference type="ARBA" id="ARBA00009865"/>
    </source>
</evidence>
<name>A0A5Q2TMD1_9BACI</name>
<gene>
    <name evidence="8" type="ORF">GI584_18030</name>
</gene>
<dbReference type="InterPro" id="IPR016840">
    <property type="entry name" value="Glyco_hydro_43_endo_a_Ara-ase"/>
</dbReference>
<evidence type="ECO:0000256" key="6">
    <source>
        <dbReference type="PIRSR" id="PIRSR026534-1"/>
    </source>
</evidence>
<feature type="active site" description="Proton donor" evidence="6">
    <location>
        <position position="235"/>
    </location>
</feature>
<sequence length="347" mass="38011">MKKKGMWIAIIISLGVLIVVNINSDKLNGLTNGGETTLLEMSGKYGDYDPALGIDDPVHDPSIFEANGEFFVVSTGAARSTDDPGGIFMRKSTESLTGPWEAMGEIAVPEWTFDYNIAHLWAPHVVEKDGTYYLYYAASIFGTNHSGIGVASTTTPGDLASWEDHGSIFTSAPGETVYNAIDPMVFTAEGSWWMVYGSHFGGIVVQELSDSMTELSGEPTEIASRESTNQHNAIEGPTIFERDGYYYLLTSWDSCCNGVDSTYKVAVGRAESVTGPYLDSEGQELLQGGGDIILESSDNQIGPGGQDVIQRNNGYYMVYHYYDGDADGIIRMQIRKIKWLNNWPTFE</sequence>
<dbReference type="KEGG" id="grc:GI584_18030"/>
<dbReference type="InterPro" id="IPR050727">
    <property type="entry name" value="GH43_arabinanases"/>
</dbReference>
<dbReference type="EC" id="3.2.1.99" evidence="5"/>
<evidence type="ECO:0000256" key="7">
    <source>
        <dbReference type="PIRSR" id="PIRSR606710-2"/>
    </source>
</evidence>
<evidence type="ECO:0000313" key="9">
    <source>
        <dbReference type="Proteomes" id="UP000339690"/>
    </source>
</evidence>
<evidence type="ECO:0000256" key="5">
    <source>
        <dbReference type="PIRNR" id="PIRNR026534"/>
    </source>
</evidence>
<accession>A0A5Q2TMD1</accession>
<comment type="catalytic activity">
    <reaction evidence="5">
        <text>Endohydrolysis of (1-&gt;5)-alpha-arabinofuranosidic linkages in (1-&gt;5)-arabinans.</text>
        <dbReference type="EC" id="3.2.1.99"/>
    </reaction>
</comment>
<comment type="similarity">
    <text evidence="2 5">Belongs to the glycosyl hydrolase 43 family.</text>
</comment>
<dbReference type="GO" id="GO:0031222">
    <property type="term" value="P:arabinan catabolic process"/>
    <property type="evidence" value="ECO:0007669"/>
    <property type="project" value="UniProtKB-UniPathway"/>
</dbReference>
<dbReference type="RefSeq" id="WP_153792087.1">
    <property type="nucleotide sequence ID" value="NZ_CP045915.1"/>
</dbReference>
<evidence type="ECO:0000256" key="3">
    <source>
        <dbReference type="ARBA" id="ARBA00022801"/>
    </source>
</evidence>
<dbReference type="InterPro" id="IPR023296">
    <property type="entry name" value="Glyco_hydro_beta-prop_sf"/>
</dbReference>
<dbReference type="PANTHER" id="PTHR43301:SF3">
    <property type="entry name" value="ARABINAN ENDO-1,5-ALPHA-L-ARABINOSIDASE A-RELATED"/>
    <property type="match status" value="1"/>
</dbReference>
<evidence type="ECO:0000256" key="1">
    <source>
        <dbReference type="ARBA" id="ARBA00004834"/>
    </source>
</evidence>
<keyword evidence="3 5" id="KW-0378">Hydrolase</keyword>
<dbReference type="CDD" id="cd08998">
    <property type="entry name" value="GH43_Arb43a-like"/>
    <property type="match status" value="1"/>
</dbReference>